<feature type="signal peptide" evidence="3">
    <location>
        <begin position="1"/>
        <end position="21"/>
    </location>
</feature>
<evidence type="ECO:0000256" key="1">
    <source>
        <dbReference type="ARBA" id="ARBA00007447"/>
    </source>
</evidence>
<dbReference type="STRING" id="52247.A0A4V4NFJ5"/>
<accession>A0A4V4NFJ5</accession>
<reference evidence="5 6" key="1">
    <citation type="journal article" date="2019" name="Front. Genet.">
        <title>Whole-Genome Sequencing of the Opportunistic Yeast Pathogen Candida inconspicua Uncovers Its Hybrid Origin.</title>
        <authorList>
            <person name="Mixao V."/>
            <person name="Hansen A.P."/>
            <person name="Saus E."/>
            <person name="Boekhout T."/>
            <person name="Lass-Florl C."/>
            <person name="Gabaldon T."/>
        </authorList>
    </citation>
    <scope>NUCLEOTIDE SEQUENCE [LARGE SCALE GENOMIC DNA]</scope>
    <source>
        <strain evidence="5 6">CBS 180</strain>
    </source>
</reference>
<dbReference type="PANTHER" id="PTHR47966">
    <property type="entry name" value="BETA-SITE APP-CLEAVING ENZYME, ISOFORM A-RELATED"/>
    <property type="match status" value="1"/>
</dbReference>
<dbReference type="InterPro" id="IPR021109">
    <property type="entry name" value="Peptidase_aspartic_dom_sf"/>
</dbReference>
<evidence type="ECO:0000256" key="3">
    <source>
        <dbReference type="SAM" id="SignalP"/>
    </source>
</evidence>
<feature type="domain" description="Peptidase A1" evidence="4">
    <location>
        <begin position="80"/>
        <end position="519"/>
    </location>
</feature>
<feature type="chain" id="PRO_5020531167" description="Peptidase A1 domain-containing protein" evidence="3">
    <location>
        <begin position="22"/>
        <end position="752"/>
    </location>
</feature>
<evidence type="ECO:0000259" key="4">
    <source>
        <dbReference type="PROSITE" id="PS51767"/>
    </source>
</evidence>
<dbReference type="SUPFAM" id="SSF50630">
    <property type="entry name" value="Acid proteases"/>
    <property type="match status" value="1"/>
</dbReference>
<dbReference type="GO" id="GO:0006508">
    <property type="term" value="P:proteolysis"/>
    <property type="evidence" value="ECO:0007669"/>
    <property type="project" value="InterPro"/>
</dbReference>
<proteinExistence type="inferred from homology"/>
<dbReference type="GO" id="GO:0004190">
    <property type="term" value="F:aspartic-type endopeptidase activity"/>
    <property type="evidence" value="ECO:0007669"/>
    <property type="project" value="InterPro"/>
</dbReference>
<dbReference type="Pfam" id="PF00026">
    <property type="entry name" value="Asp"/>
    <property type="match status" value="2"/>
</dbReference>
<dbReference type="OrthoDB" id="771136at2759"/>
<dbReference type="PROSITE" id="PS51767">
    <property type="entry name" value="PEPTIDASE_A1"/>
    <property type="match status" value="1"/>
</dbReference>
<dbReference type="EMBL" id="SELW01000519">
    <property type="protein sequence ID" value="TID23864.1"/>
    <property type="molecule type" value="Genomic_DNA"/>
</dbReference>
<organism evidence="5 6">
    <name type="scientific">Pichia inconspicua</name>
    <dbReference type="NCBI Taxonomy" id="52247"/>
    <lineage>
        <taxon>Eukaryota</taxon>
        <taxon>Fungi</taxon>
        <taxon>Dikarya</taxon>
        <taxon>Ascomycota</taxon>
        <taxon>Saccharomycotina</taxon>
        <taxon>Pichiomycetes</taxon>
        <taxon>Pichiales</taxon>
        <taxon>Pichiaceae</taxon>
        <taxon>Pichia</taxon>
    </lineage>
</organism>
<dbReference type="Proteomes" id="UP000307173">
    <property type="component" value="Unassembled WGS sequence"/>
</dbReference>
<dbReference type="AlphaFoldDB" id="A0A4V4NFJ5"/>
<sequence>MWNNLSNSLASFLIFSTLCHAIPVLENYNNSTLKSDSKTSTLSPRLATKTINSLITTDYESFLTTALPVINLFPRDGNVFDYVVQMGENEQQVGLRLDLVQGDIWVPASSEFPECTASPSYYRYTTIDQYTSFVVTESPIPAVVTVYTTEQETTLSSIVTETSYISNLVDPLYVQYCASIGVFDILSSSTGYFLDLATNAIVSFQNATKYFSHFVNSILVTGTWSMDSLTVSFENNTSTEIVEFFNVPFIYANFSNVGAGTLALGVSDADYGYNYNFISNFVANGIINSNSYSLALNAFNYTLPELILGGVNPSYIYSPEGGVDRFNNPDDRTGFMALLDFLPVHDETETIITTDGGHSNCIPSLAMFSWGVTSAATGQKLTFTPYYDDRIGTGIYPRAAVIDSRVKYNFIPYSTLVELAVELNAIYNVDSDRWVVDCSVGSSGTIDLDVGNYTINIPISNLLYPATFNNTNLVLTSGDAACYLAFLPDYNLGYSILGTPFIKNVYLAVDNENRQLAVSQLDSYVNYLDRYSGFDSSAVNDSDSDNDTHPHNHSSFGKMDIGKSNALTGTPAQLQGGFTTLGTIDKPLAYTITTTTLDGSSTVTTVITYSNLQDPTNTAKSSSDKFYAIESGTIPFARRYGTVSDVTLKIPHTVVFTDIQLQSTQAVISDGELITRTRNIIDEGHKTGSANTETQTNYGFSSLVSSISSATKAAGSNLQVPPIFSLHPKKAPNSLLCLLYGGSLITICMVLL</sequence>
<protein>
    <recommendedName>
        <fullName evidence="4">Peptidase A1 domain-containing protein</fullName>
    </recommendedName>
</protein>
<comment type="caution">
    <text evidence="5">The sequence shown here is derived from an EMBL/GenBank/DDBJ whole genome shotgun (WGS) entry which is preliminary data.</text>
</comment>
<dbReference type="PANTHER" id="PTHR47966:SF51">
    <property type="entry name" value="BETA-SITE APP-CLEAVING ENZYME, ISOFORM A-RELATED"/>
    <property type="match status" value="1"/>
</dbReference>
<keyword evidence="3" id="KW-0732">Signal</keyword>
<dbReference type="GO" id="GO:0000324">
    <property type="term" value="C:fungal-type vacuole"/>
    <property type="evidence" value="ECO:0007669"/>
    <property type="project" value="TreeGrafter"/>
</dbReference>
<evidence type="ECO:0000313" key="5">
    <source>
        <dbReference type="EMBL" id="TID23864.1"/>
    </source>
</evidence>
<evidence type="ECO:0000256" key="2">
    <source>
        <dbReference type="ARBA" id="ARBA00023157"/>
    </source>
</evidence>
<dbReference type="Gene3D" id="2.40.70.10">
    <property type="entry name" value="Acid Proteases"/>
    <property type="match status" value="2"/>
</dbReference>
<evidence type="ECO:0000313" key="6">
    <source>
        <dbReference type="Proteomes" id="UP000307173"/>
    </source>
</evidence>
<name>A0A4V4NFJ5_9ASCO</name>
<comment type="similarity">
    <text evidence="1">Belongs to the peptidase A1 family.</text>
</comment>
<dbReference type="InterPro" id="IPR033121">
    <property type="entry name" value="PEPTIDASE_A1"/>
</dbReference>
<keyword evidence="2" id="KW-1015">Disulfide bond</keyword>
<dbReference type="InterPro" id="IPR001461">
    <property type="entry name" value="Aspartic_peptidase_A1"/>
</dbReference>
<keyword evidence="6" id="KW-1185">Reference proteome</keyword>
<gene>
    <name evidence="5" type="ORF">CANINC_003156</name>
</gene>